<dbReference type="EMBL" id="JBHSBH010000003">
    <property type="protein sequence ID" value="MFC3995060.1"/>
    <property type="molecule type" value="Genomic_DNA"/>
</dbReference>
<dbReference type="Proteomes" id="UP001595847">
    <property type="component" value="Unassembled WGS sequence"/>
</dbReference>
<evidence type="ECO:0000313" key="4">
    <source>
        <dbReference type="EMBL" id="MFC3995060.1"/>
    </source>
</evidence>
<protein>
    <submittedName>
        <fullName evidence="4">Uncharacterized protein</fullName>
    </submittedName>
</protein>
<keyword evidence="5" id="KW-1185">Reference proteome</keyword>
<gene>
    <name evidence="4" type="ORF">ACFOVU_03985</name>
</gene>
<evidence type="ECO:0000313" key="5">
    <source>
        <dbReference type="Proteomes" id="UP001595847"/>
    </source>
</evidence>
<evidence type="ECO:0000256" key="2">
    <source>
        <dbReference type="SAM" id="Phobius"/>
    </source>
</evidence>
<dbReference type="RefSeq" id="WP_378529895.1">
    <property type="nucleotide sequence ID" value="NZ_JBHSBH010000003.1"/>
</dbReference>
<keyword evidence="2" id="KW-0812">Transmembrane</keyword>
<accession>A0ABV8FG12</accession>
<keyword evidence="3" id="KW-0732">Signal</keyword>
<evidence type="ECO:0000256" key="3">
    <source>
        <dbReference type="SAM" id="SignalP"/>
    </source>
</evidence>
<proteinExistence type="predicted"/>
<name>A0ABV8FG12_9ACTN</name>
<feature type="transmembrane region" description="Helical" evidence="2">
    <location>
        <begin position="92"/>
        <end position="117"/>
    </location>
</feature>
<keyword evidence="2" id="KW-0472">Membrane</keyword>
<reference evidence="5" key="1">
    <citation type="journal article" date="2019" name="Int. J. Syst. Evol. Microbiol.">
        <title>The Global Catalogue of Microorganisms (GCM) 10K type strain sequencing project: providing services to taxonomists for standard genome sequencing and annotation.</title>
        <authorList>
            <consortium name="The Broad Institute Genomics Platform"/>
            <consortium name="The Broad Institute Genome Sequencing Center for Infectious Disease"/>
            <person name="Wu L."/>
            <person name="Ma J."/>
        </authorList>
    </citation>
    <scope>NUCLEOTIDE SEQUENCE [LARGE SCALE GENOMIC DNA]</scope>
    <source>
        <strain evidence="5">TBRC 1826</strain>
    </source>
</reference>
<feature type="chain" id="PRO_5045809534" evidence="3">
    <location>
        <begin position="37"/>
        <end position="140"/>
    </location>
</feature>
<feature type="region of interest" description="Disordered" evidence="1">
    <location>
        <begin position="47"/>
        <end position="68"/>
    </location>
</feature>
<comment type="caution">
    <text evidence="4">The sequence shown here is derived from an EMBL/GenBank/DDBJ whole genome shotgun (WGS) entry which is preliminary data.</text>
</comment>
<sequence length="140" mass="13789">MGGAITARRSGARIAVLALLFAAGLLCALCSGPSAAAGTGGGAQGSVSESSAAVGPAPAGIAHTDDDRHGHDCQAAAGLGAGTEQRTAMVKLFALTALGAAAPVLLWSAAPALRVWIARGRRGPLRPGSRLLLSLCVQRV</sequence>
<keyword evidence="2" id="KW-1133">Transmembrane helix</keyword>
<evidence type="ECO:0000256" key="1">
    <source>
        <dbReference type="SAM" id="MobiDB-lite"/>
    </source>
</evidence>
<feature type="signal peptide" evidence="3">
    <location>
        <begin position="1"/>
        <end position="36"/>
    </location>
</feature>
<organism evidence="4 5">
    <name type="scientific">Nocardiopsis sediminis</name>
    <dbReference type="NCBI Taxonomy" id="1778267"/>
    <lineage>
        <taxon>Bacteria</taxon>
        <taxon>Bacillati</taxon>
        <taxon>Actinomycetota</taxon>
        <taxon>Actinomycetes</taxon>
        <taxon>Streptosporangiales</taxon>
        <taxon>Nocardiopsidaceae</taxon>
        <taxon>Nocardiopsis</taxon>
    </lineage>
</organism>